<dbReference type="Proteomes" id="UP001597380">
    <property type="component" value="Unassembled WGS sequence"/>
</dbReference>
<evidence type="ECO:0000313" key="2">
    <source>
        <dbReference type="EMBL" id="MFD2097566.1"/>
    </source>
</evidence>
<sequence>MADYEAIAGIVAAPFIVFMIFVAPIWLFLHYRSKRQVSQGLTEEEMALLNDLAARAEKMAERLDTLERILGTEHKRQEG</sequence>
<keyword evidence="3" id="KW-1185">Reference proteome</keyword>
<keyword evidence="1" id="KW-1133">Transmembrane helix</keyword>
<dbReference type="RefSeq" id="WP_345341626.1">
    <property type="nucleotide sequence ID" value="NZ_BAABLI010000030.1"/>
</dbReference>
<gene>
    <name evidence="2" type="primary">pspB</name>
    <name evidence="2" type="ORF">ACFSJ3_16355</name>
</gene>
<dbReference type="Pfam" id="PF06667">
    <property type="entry name" value="PspB"/>
    <property type="match status" value="1"/>
</dbReference>
<name>A0ABW4XPU5_9GAMM</name>
<organism evidence="2 3">
    <name type="scientific">Corallincola platygyrae</name>
    <dbReference type="NCBI Taxonomy" id="1193278"/>
    <lineage>
        <taxon>Bacteria</taxon>
        <taxon>Pseudomonadati</taxon>
        <taxon>Pseudomonadota</taxon>
        <taxon>Gammaproteobacteria</taxon>
        <taxon>Alteromonadales</taxon>
        <taxon>Psychromonadaceae</taxon>
        <taxon>Corallincola</taxon>
    </lineage>
</organism>
<dbReference type="InterPro" id="IPR009554">
    <property type="entry name" value="Phageshock_PspB"/>
</dbReference>
<feature type="transmembrane region" description="Helical" evidence="1">
    <location>
        <begin position="6"/>
        <end position="29"/>
    </location>
</feature>
<evidence type="ECO:0000256" key="1">
    <source>
        <dbReference type="SAM" id="Phobius"/>
    </source>
</evidence>
<reference evidence="3" key="1">
    <citation type="journal article" date="2019" name="Int. J. Syst. Evol. Microbiol.">
        <title>The Global Catalogue of Microorganisms (GCM) 10K type strain sequencing project: providing services to taxonomists for standard genome sequencing and annotation.</title>
        <authorList>
            <consortium name="The Broad Institute Genomics Platform"/>
            <consortium name="The Broad Institute Genome Sequencing Center for Infectious Disease"/>
            <person name="Wu L."/>
            <person name="Ma J."/>
        </authorList>
    </citation>
    <scope>NUCLEOTIDE SEQUENCE [LARGE SCALE GENOMIC DNA]</scope>
    <source>
        <strain evidence="3">CGMCC 1.10992</strain>
    </source>
</reference>
<keyword evidence="1" id="KW-0812">Transmembrane</keyword>
<dbReference type="NCBIfam" id="NF006993">
    <property type="entry name" value="PRK09458.1"/>
    <property type="match status" value="1"/>
</dbReference>
<comment type="caution">
    <text evidence="2">The sequence shown here is derived from an EMBL/GenBank/DDBJ whole genome shotgun (WGS) entry which is preliminary data.</text>
</comment>
<dbReference type="EMBL" id="JBHUHT010000026">
    <property type="protein sequence ID" value="MFD2097566.1"/>
    <property type="molecule type" value="Genomic_DNA"/>
</dbReference>
<dbReference type="NCBIfam" id="TIGR02976">
    <property type="entry name" value="phageshock_pspB"/>
    <property type="match status" value="1"/>
</dbReference>
<proteinExistence type="predicted"/>
<evidence type="ECO:0000313" key="3">
    <source>
        <dbReference type="Proteomes" id="UP001597380"/>
    </source>
</evidence>
<keyword evidence="1" id="KW-0472">Membrane</keyword>
<protein>
    <submittedName>
        <fullName evidence="2">Envelope stress response membrane protein PspB</fullName>
    </submittedName>
</protein>
<accession>A0ABW4XPU5</accession>